<evidence type="ECO:0000256" key="1">
    <source>
        <dbReference type="ARBA" id="ARBA00004791"/>
    </source>
</evidence>
<keyword evidence="6" id="KW-0547">Nucleotide-binding</keyword>
<comment type="caution">
    <text evidence="13">The sequence shown here is derived from an EMBL/GenBank/DDBJ whole genome shotgun (WGS) entry which is preliminary data.</text>
</comment>
<keyword evidence="5" id="KW-0808">Transferase</keyword>
<feature type="domain" description="Aspartate/glutamate/uridylate kinase" evidence="12">
    <location>
        <begin position="33"/>
        <end position="234"/>
    </location>
</feature>
<dbReference type="NCBIfam" id="TIGR02076">
    <property type="entry name" value="pyrH_arch"/>
    <property type="match status" value="1"/>
</dbReference>
<evidence type="ECO:0000256" key="9">
    <source>
        <dbReference type="ARBA" id="ARBA00022975"/>
    </source>
</evidence>
<evidence type="ECO:0000256" key="2">
    <source>
        <dbReference type="ARBA" id="ARBA00007614"/>
    </source>
</evidence>
<evidence type="ECO:0000313" key="13">
    <source>
        <dbReference type="EMBL" id="MBI4210616.1"/>
    </source>
</evidence>
<keyword evidence="4" id="KW-0963">Cytoplasm</keyword>
<sequence length="306" mass="32859">MFDIFETVHEEMQAQEHMDRRAQPYRPDSSSGLFVVSIGGSLIADDAGPNAEKIRAIADMISSLHSSGKRFVLVVGGGRAARNYVEAMRSFSQNNFGLDLLGIHITRANAMLVANAVPSAHREVLTDITRASAVLDSGKIPVFGGIMPFFTTDSVGALLAEHLGAVFVNLTNVDGIYDSNPADNAGAKRFEEIGYGQLVSLIVAAGSVPGQNVVLDLACCLILQRSRIPAVVLNGNDMQNFSNYINGSAFTGTVIRDIGAVSAPETSEPGDDAASAQPRAVKKRKKRKGQRGHDDYERPNPYHIDF</sequence>
<dbReference type="GO" id="GO:0005524">
    <property type="term" value="F:ATP binding"/>
    <property type="evidence" value="ECO:0007669"/>
    <property type="project" value="UniProtKB-KW"/>
</dbReference>
<dbReference type="PANTHER" id="PTHR42833:SF4">
    <property type="entry name" value="URIDYLATE KINASE PUMPKIN, CHLOROPLASTIC"/>
    <property type="match status" value="1"/>
</dbReference>
<evidence type="ECO:0000256" key="3">
    <source>
        <dbReference type="ARBA" id="ARBA00012899"/>
    </source>
</evidence>
<dbReference type="Pfam" id="PF00696">
    <property type="entry name" value="AA_kinase"/>
    <property type="match status" value="1"/>
</dbReference>
<dbReference type="InterPro" id="IPR011818">
    <property type="entry name" value="Uridylate_kinase_arch/spir"/>
</dbReference>
<evidence type="ECO:0000256" key="7">
    <source>
        <dbReference type="ARBA" id="ARBA00022777"/>
    </source>
</evidence>
<evidence type="ECO:0000256" key="8">
    <source>
        <dbReference type="ARBA" id="ARBA00022840"/>
    </source>
</evidence>
<comment type="similarity">
    <text evidence="2">Belongs to the UMP kinase family.</text>
</comment>
<keyword evidence="9" id="KW-0665">Pyrimidine biosynthesis</keyword>
<dbReference type="Gene3D" id="3.40.1160.10">
    <property type="entry name" value="Acetylglutamate kinase-like"/>
    <property type="match status" value="1"/>
</dbReference>
<keyword evidence="7 13" id="KW-0418">Kinase</keyword>
<dbReference type="InterPro" id="IPR036393">
    <property type="entry name" value="AceGlu_kinase-like_sf"/>
</dbReference>
<accession>A0A8T3YMW1</accession>
<evidence type="ECO:0000313" key="14">
    <source>
        <dbReference type="Proteomes" id="UP000732298"/>
    </source>
</evidence>
<evidence type="ECO:0000256" key="5">
    <source>
        <dbReference type="ARBA" id="ARBA00022679"/>
    </source>
</evidence>
<evidence type="ECO:0000256" key="10">
    <source>
        <dbReference type="ARBA" id="ARBA00032092"/>
    </source>
</evidence>
<dbReference type="GO" id="GO:0033862">
    <property type="term" value="F:UMP kinase activity"/>
    <property type="evidence" value="ECO:0007669"/>
    <property type="project" value="UniProtKB-EC"/>
</dbReference>
<feature type="compositionally biased region" description="Basic residues" evidence="11">
    <location>
        <begin position="280"/>
        <end position="290"/>
    </location>
</feature>
<dbReference type="AlphaFoldDB" id="A0A8T3YMW1"/>
<dbReference type="InterPro" id="IPR001048">
    <property type="entry name" value="Asp/Glu/Uridylate_kinase"/>
</dbReference>
<dbReference type="Proteomes" id="UP000732298">
    <property type="component" value="Unassembled WGS sequence"/>
</dbReference>
<keyword evidence="8" id="KW-0067">ATP-binding</keyword>
<proteinExistence type="inferred from homology"/>
<dbReference type="EC" id="2.7.4.22" evidence="3"/>
<organism evidence="13 14">
    <name type="scientific">Candidatus Iainarchaeum sp</name>
    <dbReference type="NCBI Taxonomy" id="3101447"/>
    <lineage>
        <taxon>Archaea</taxon>
        <taxon>Candidatus Iainarchaeota</taxon>
        <taxon>Candidatus Iainarchaeia</taxon>
        <taxon>Candidatus Iainarchaeales</taxon>
        <taxon>Candidatus Iainarchaeaceae</taxon>
        <taxon>Candidatus Iainarchaeum</taxon>
    </lineage>
</organism>
<feature type="region of interest" description="Disordered" evidence="11">
    <location>
        <begin position="262"/>
        <end position="306"/>
    </location>
</feature>
<evidence type="ECO:0000259" key="12">
    <source>
        <dbReference type="Pfam" id="PF00696"/>
    </source>
</evidence>
<name>A0A8T3YMW1_9ARCH</name>
<reference evidence="13" key="1">
    <citation type="submission" date="2020-07" db="EMBL/GenBank/DDBJ databases">
        <title>Huge and variable diversity of episymbiotic CPR bacteria and DPANN archaea in groundwater ecosystems.</title>
        <authorList>
            <person name="He C.Y."/>
            <person name="Keren R."/>
            <person name="Whittaker M."/>
            <person name="Farag I.F."/>
            <person name="Doudna J."/>
            <person name="Cate J.H.D."/>
            <person name="Banfield J.F."/>
        </authorList>
    </citation>
    <scope>NUCLEOTIDE SEQUENCE</scope>
    <source>
        <strain evidence="13">NC_groundwater_1296_Ag_S-0.2um_52_80</strain>
    </source>
</reference>
<dbReference type="EMBL" id="JACQPB010000039">
    <property type="protein sequence ID" value="MBI4210616.1"/>
    <property type="molecule type" value="Genomic_DNA"/>
</dbReference>
<protein>
    <recommendedName>
        <fullName evidence="3">UMP kinase</fullName>
        <ecNumber evidence="3">2.7.4.22</ecNumber>
    </recommendedName>
    <alternativeName>
        <fullName evidence="10">Uridine monophosphate kinase</fullName>
    </alternativeName>
</protein>
<evidence type="ECO:0000256" key="4">
    <source>
        <dbReference type="ARBA" id="ARBA00022490"/>
    </source>
</evidence>
<evidence type="ECO:0000256" key="11">
    <source>
        <dbReference type="SAM" id="MobiDB-lite"/>
    </source>
</evidence>
<dbReference type="SUPFAM" id="SSF53633">
    <property type="entry name" value="Carbamate kinase-like"/>
    <property type="match status" value="1"/>
</dbReference>
<comment type="pathway">
    <text evidence="1">Pyrimidine metabolism; CTP biosynthesis via de novo pathway; UDP from UMP (UMPK route): step 1/1.</text>
</comment>
<feature type="compositionally biased region" description="Basic and acidic residues" evidence="11">
    <location>
        <begin position="291"/>
        <end position="306"/>
    </location>
</feature>
<evidence type="ECO:0000256" key="6">
    <source>
        <dbReference type="ARBA" id="ARBA00022741"/>
    </source>
</evidence>
<gene>
    <name evidence="13" type="primary">pyrH</name>
    <name evidence="13" type="ORF">HY544_03875</name>
</gene>
<dbReference type="GO" id="GO:0006225">
    <property type="term" value="P:UDP biosynthetic process"/>
    <property type="evidence" value="ECO:0007669"/>
    <property type="project" value="TreeGrafter"/>
</dbReference>
<dbReference type="PANTHER" id="PTHR42833">
    <property type="entry name" value="URIDYLATE KINASE"/>
    <property type="match status" value="1"/>
</dbReference>